<dbReference type="InterPro" id="IPR038573">
    <property type="entry name" value="BrnT_sf"/>
</dbReference>
<evidence type="ECO:0008006" key="3">
    <source>
        <dbReference type="Google" id="ProtNLM"/>
    </source>
</evidence>
<accession>A0A1X7GQ44</accession>
<dbReference type="OrthoDB" id="9798158at2"/>
<dbReference type="Proteomes" id="UP000192936">
    <property type="component" value="Unassembled WGS sequence"/>
</dbReference>
<dbReference type="STRING" id="286727.SAMN02982917_4234"/>
<protein>
    <recommendedName>
        <fullName evidence="3">BrnT family toxin</fullName>
    </recommendedName>
</protein>
<organism evidence="1 2">
    <name type="scientific">Azospirillum oryzae</name>
    <dbReference type="NCBI Taxonomy" id="286727"/>
    <lineage>
        <taxon>Bacteria</taxon>
        <taxon>Pseudomonadati</taxon>
        <taxon>Pseudomonadota</taxon>
        <taxon>Alphaproteobacteria</taxon>
        <taxon>Rhodospirillales</taxon>
        <taxon>Azospirillaceae</taxon>
        <taxon>Azospirillum</taxon>
    </lineage>
</organism>
<reference evidence="1 2" key="1">
    <citation type="submission" date="2017-04" db="EMBL/GenBank/DDBJ databases">
        <authorList>
            <person name="Afonso C.L."/>
            <person name="Miller P.J."/>
            <person name="Scott M.A."/>
            <person name="Spackman E."/>
            <person name="Goraichik I."/>
            <person name="Dimitrov K.M."/>
            <person name="Suarez D.L."/>
            <person name="Swayne D.E."/>
        </authorList>
    </citation>
    <scope>NUCLEOTIDE SEQUENCE [LARGE SCALE GENOMIC DNA]</scope>
    <source>
        <strain evidence="1 2">A2P</strain>
    </source>
</reference>
<gene>
    <name evidence="1" type="ORF">SAMN02982917_4234</name>
</gene>
<dbReference type="EMBL" id="FXAK01000007">
    <property type="protein sequence ID" value="SMF73083.1"/>
    <property type="molecule type" value="Genomic_DNA"/>
</dbReference>
<sequence length="91" mass="10580">MDIELDTEKDAINRAKHGFPLALGLIVLENRVGDVADPREYVSEFGTEYRRLAFGMIGGRLFVCVYTMRGETYRLISVRKANKREQRTWLR</sequence>
<dbReference type="AlphaFoldDB" id="A0A1X7GQ44"/>
<name>A0A1X7GQ44_9PROT</name>
<evidence type="ECO:0000313" key="2">
    <source>
        <dbReference type="Proteomes" id="UP000192936"/>
    </source>
</evidence>
<dbReference type="Pfam" id="PF04365">
    <property type="entry name" value="BrnT_toxin"/>
    <property type="match status" value="1"/>
</dbReference>
<dbReference type="RefSeq" id="WP_085089155.1">
    <property type="nucleotide sequence ID" value="NZ_FXAK01000007.1"/>
</dbReference>
<evidence type="ECO:0000313" key="1">
    <source>
        <dbReference type="EMBL" id="SMF73083.1"/>
    </source>
</evidence>
<dbReference type="InterPro" id="IPR007460">
    <property type="entry name" value="BrnT_toxin"/>
</dbReference>
<dbReference type="Gene3D" id="3.10.450.530">
    <property type="entry name" value="Ribonuclease toxin, BrnT, of type II toxin-antitoxin system"/>
    <property type="match status" value="1"/>
</dbReference>
<proteinExistence type="predicted"/>